<reference evidence="13" key="1">
    <citation type="journal article" date="2021" name="PeerJ">
        <title>Extensive microbial diversity within the chicken gut microbiome revealed by metagenomics and culture.</title>
        <authorList>
            <person name="Gilroy R."/>
            <person name="Ravi A."/>
            <person name="Getino M."/>
            <person name="Pursley I."/>
            <person name="Horton D.L."/>
            <person name="Alikhan N.F."/>
            <person name="Baker D."/>
            <person name="Gharbi K."/>
            <person name="Hall N."/>
            <person name="Watson M."/>
            <person name="Adriaenssens E.M."/>
            <person name="Foster-Nyarko E."/>
            <person name="Jarju S."/>
            <person name="Secka A."/>
            <person name="Antonio M."/>
            <person name="Oren A."/>
            <person name="Chaudhuri R.R."/>
            <person name="La Ragione R."/>
            <person name="Hildebrand F."/>
            <person name="Pallen M.J."/>
        </authorList>
    </citation>
    <scope>NUCLEOTIDE SEQUENCE</scope>
    <source>
        <strain evidence="13">ChiGjej1B1-13045</strain>
    </source>
</reference>
<evidence type="ECO:0000313" key="13">
    <source>
        <dbReference type="EMBL" id="HIZ13732.1"/>
    </source>
</evidence>
<dbReference type="GO" id="GO:0009073">
    <property type="term" value="P:aromatic amino acid family biosynthetic process"/>
    <property type="evidence" value="ECO:0007669"/>
    <property type="project" value="UniProtKB-KW"/>
</dbReference>
<dbReference type="GO" id="GO:0010181">
    <property type="term" value="F:FMN binding"/>
    <property type="evidence" value="ECO:0007669"/>
    <property type="project" value="TreeGrafter"/>
</dbReference>
<dbReference type="PROSITE" id="PS00787">
    <property type="entry name" value="CHORISMATE_SYNTHASE_1"/>
    <property type="match status" value="1"/>
</dbReference>
<keyword evidence="7 11" id="KW-0274">FAD</keyword>
<comment type="cofactor">
    <cofactor evidence="11 12">
        <name>FMNH2</name>
        <dbReference type="ChEBI" id="CHEBI:57618"/>
    </cofactor>
    <text evidence="11 12">Reduced FMN (FMNH(2)).</text>
</comment>
<keyword evidence="8 11" id="KW-0521">NADP</keyword>
<dbReference type="Gene3D" id="3.60.150.10">
    <property type="entry name" value="Chorismate synthase AroC"/>
    <property type="match status" value="1"/>
</dbReference>
<dbReference type="InterPro" id="IPR035904">
    <property type="entry name" value="Chorismate_synth_AroC_sf"/>
</dbReference>
<keyword evidence="10 11" id="KW-0456">Lyase</keyword>
<evidence type="ECO:0000256" key="12">
    <source>
        <dbReference type="RuleBase" id="RU000605"/>
    </source>
</evidence>
<comment type="caution">
    <text evidence="11">Lacks conserved residue(s) required for the propagation of feature annotation.</text>
</comment>
<dbReference type="GO" id="GO:0008652">
    <property type="term" value="P:amino acid biosynthetic process"/>
    <property type="evidence" value="ECO:0007669"/>
    <property type="project" value="UniProtKB-KW"/>
</dbReference>
<comment type="subunit">
    <text evidence="11">Homotetramer.</text>
</comment>
<feature type="binding site" evidence="11">
    <location>
        <position position="324"/>
    </location>
    <ligand>
        <name>FMN</name>
        <dbReference type="ChEBI" id="CHEBI:58210"/>
    </ligand>
</feature>
<sequence length="370" mass="39487">MSGSTFGSIFRITTWGESHGPGIGVVIDGCPAGVPVSENDIQNYLDRRKPGQSKYTTKRNESDSVEILSGVFEGKTTGTPISLLVRNQDQRSRDYGSIASMFRPGHADYPFTEKYGFRDYRGGGRSSGRETIGRVAGGAVASLLLKELGIRVMAYTKSIGPFTVSEKDYHMSEIFENPLYMPENTVAEQAGEYIASLMAEKDSCGGVIECIAEGLPAGLGEPVFDKLDALLAHAVMSIGSVKGVEIGDGFAAASSRGSVNNDPFYAQNGVIHKQTNHSGGTLGGMSDGSRLVLRAAVKPTASIARTQQTVNTAGENTEIEVLGRHDPVIVPRAVVVVEAMTALTLADLLLRNMSAQLDHVKKIYTPVPEV</sequence>
<dbReference type="EC" id="4.2.3.5" evidence="3 11"/>
<protein>
    <recommendedName>
        <fullName evidence="3 11">Chorismate synthase</fullName>
        <shortName evidence="11">CS</shortName>
        <ecNumber evidence="3 11">4.2.3.5</ecNumber>
    </recommendedName>
    <alternativeName>
        <fullName evidence="11">5-enolpyruvylshikimate-3-phosphate phospholyase</fullName>
    </alternativeName>
</protein>
<dbReference type="InterPro" id="IPR000453">
    <property type="entry name" value="Chorismate_synth"/>
</dbReference>
<dbReference type="SUPFAM" id="SSF103263">
    <property type="entry name" value="Chorismate synthase, AroC"/>
    <property type="match status" value="1"/>
</dbReference>
<dbReference type="PIRSF" id="PIRSF001456">
    <property type="entry name" value="Chorismate_synth"/>
    <property type="match status" value="1"/>
</dbReference>
<comment type="catalytic activity">
    <reaction evidence="11 12">
        <text>5-O-(1-carboxyvinyl)-3-phosphoshikimate = chorismate + phosphate</text>
        <dbReference type="Rhea" id="RHEA:21020"/>
        <dbReference type="ChEBI" id="CHEBI:29748"/>
        <dbReference type="ChEBI" id="CHEBI:43474"/>
        <dbReference type="ChEBI" id="CHEBI:57701"/>
        <dbReference type="EC" id="4.2.3.5"/>
    </reaction>
</comment>
<comment type="caution">
    <text evidence="13">The sequence shown here is derived from an EMBL/GenBank/DDBJ whole genome shotgun (WGS) entry which is preliminary data.</text>
</comment>
<keyword evidence="6 11" id="KW-0288">FMN</keyword>
<evidence type="ECO:0000256" key="2">
    <source>
        <dbReference type="ARBA" id="ARBA00008014"/>
    </source>
</evidence>
<dbReference type="GO" id="GO:0009423">
    <property type="term" value="P:chorismate biosynthetic process"/>
    <property type="evidence" value="ECO:0007669"/>
    <property type="project" value="UniProtKB-UniRule"/>
</dbReference>
<evidence type="ECO:0000256" key="6">
    <source>
        <dbReference type="ARBA" id="ARBA00022643"/>
    </source>
</evidence>
<dbReference type="NCBIfam" id="TIGR00033">
    <property type="entry name" value="aroC"/>
    <property type="match status" value="1"/>
</dbReference>
<dbReference type="CDD" id="cd07304">
    <property type="entry name" value="Chorismate_synthase"/>
    <property type="match status" value="1"/>
</dbReference>
<dbReference type="Pfam" id="PF01264">
    <property type="entry name" value="Chorismate_synt"/>
    <property type="match status" value="1"/>
</dbReference>
<organism evidence="13 14">
    <name type="scientific">Candidatus Mediterraneibacter stercorigallinarum</name>
    <dbReference type="NCBI Taxonomy" id="2838686"/>
    <lineage>
        <taxon>Bacteria</taxon>
        <taxon>Bacillati</taxon>
        <taxon>Bacillota</taxon>
        <taxon>Clostridia</taxon>
        <taxon>Lachnospirales</taxon>
        <taxon>Lachnospiraceae</taxon>
        <taxon>Mediterraneibacter</taxon>
    </lineage>
</organism>
<dbReference type="GO" id="GO:0004107">
    <property type="term" value="F:chorismate synthase activity"/>
    <property type="evidence" value="ECO:0007669"/>
    <property type="project" value="UniProtKB-UniRule"/>
</dbReference>
<evidence type="ECO:0000256" key="4">
    <source>
        <dbReference type="ARBA" id="ARBA00022605"/>
    </source>
</evidence>
<dbReference type="InterPro" id="IPR020541">
    <property type="entry name" value="Chorismate_synthase_CS"/>
</dbReference>
<comment type="function">
    <text evidence="11">Catalyzes the anti-1,4-elimination of the C-3 phosphate and the C-6 proR hydrogen from 5-enolpyruvylshikimate-3-phosphate (EPSP) to yield chorismate, which is the branch point compound that serves as the starting substrate for the three terminal pathways of aromatic amino acid biosynthesis. This reaction introduces a second double bond into the aromatic ring system.</text>
</comment>
<evidence type="ECO:0000256" key="10">
    <source>
        <dbReference type="ARBA" id="ARBA00023239"/>
    </source>
</evidence>
<evidence type="ECO:0000256" key="7">
    <source>
        <dbReference type="ARBA" id="ARBA00022827"/>
    </source>
</evidence>
<dbReference type="NCBIfam" id="NF003793">
    <property type="entry name" value="PRK05382.1"/>
    <property type="match status" value="1"/>
</dbReference>
<keyword evidence="9 11" id="KW-0057">Aromatic amino acid biosynthesis</keyword>
<dbReference type="GO" id="GO:0005829">
    <property type="term" value="C:cytosol"/>
    <property type="evidence" value="ECO:0007669"/>
    <property type="project" value="TreeGrafter"/>
</dbReference>
<accession>A0A9D2DB22</accession>
<comment type="pathway">
    <text evidence="1 11 12">Metabolic intermediate biosynthesis; chorismate biosynthesis; chorismate from D-erythrose 4-phosphate and phosphoenolpyruvate: step 7/7.</text>
</comment>
<dbReference type="PANTHER" id="PTHR21085">
    <property type="entry name" value="CHORISMATE SYNTHASE"/>
    <property type="match status" value="1"/>
</dbReference>
<keyword evidence="5 11" id="KW-0285">Flavoprotein</keyword>
<dbReference type="HAMAP" id="MF_00300">
    <property type="entry name" value="Chorismate_synth"/>
    <property type="match status" value="1"/>
</dbReference>
<dbReference type="AlphaFoldDB" id="A0A9D2DB22"/>
<gene>
    <name evidence="11 13" type="primary">aroC</name>
    <name evidence="13" type="ORF">H9817_07400</name>
</gene>
<evidence type="ECO:0000313" key="14">
    <source>
        <dbReference type="Proteomes" id="UP000824017"/>
    </source>
</evidence>
<keyword evidence="4 11" id="KW-0028">Amino-acid biosynthesis</keyword>
<dbReference type="FunFam" id="3.60.150.10:FF:000002">
    <property type="entry name" value="Chorismate synthase"/>
    <property type="match status" value="1"/>
</dbReference>
<feature type="binding site" evidence="11">
    <location>
        <begin position="125"/>
        <end position="127"/>
    </location>
    <ligand>
        <name>FMN</name>
        <dbReference type="ChEBI" id="CHEBI:58210"/>
    </ligand>
</feature>
<evidence type="ECO:0000256" key="5">
    <source>
        <dbReference type="ARBA" id="ARBA00022630"/>
    </source>
</evidence>
<comment type="similarity">
    <text evidence="2 11 12">Belongs to the chorismate synthase family.</text>
</comment>
<evidence type="ECO:0000256" key="3">
    <source>
        <dbReference type="ARBA" id="ARBA00013036"/>
    </source>
</evidence>
<feature type="binding site" evidence="11">
    <location>
        <begin position="298"/>
        <end position="302"/>
    </location>
    <ligand>
        <name>FMN</name>
        <dbReference type="ChEBI" id="CHEBI:58210"/>
    </ligand>
</feature>
<dbReference type="EMBL" id="DXCD01000193">
    <property type="protein sequence ID" value="HIZ13732.1"/>
    <property type="molecule type" value="Genomic_DNA"/>
</dbReference>
<proteinExistence type="inferred from homology"/>
<feature type="binding site" evidence="11">
    <location>
        <position position="283"/>
    </location>
    <ligand>
        <name>FMN</name>
        <dbReference type="ChEBI" id="CHEBI:58210"/>
    </ligand>
</feature>
<reference evidence="13" key="2">
    <citation type="submission" date="2021-04" db="EMBL/GenBank/DDBJ databases">
        <authorList>
            <person name="Gilroy R."/>
        </authorList>
    </citation>
    <scope>NUCLEOTIDE SEQUENCE</scope>
    <source>
        <strain evidence="13">ChiGjej1B1-13045</strain>
    </source>
</reference>
<dbReference type="PROSITE" id="PS00788">
    <property type="entry name" value="CHORISMATE_SYNTHASE_2"/>
    <property type="match status" value="1"/>
</dbReference>
<evidence type="ECO:0000256" key="9">
    <source>
        <dbReference type="ARBA" id="ARBA00023141"/>
    </source>
</evidence>
<dbReference type="Proteomes" id="UP000824017">
    <property type="component" value="Unassembled WGS sequence"/>
</dbReference>
<feature type="binding site" evidence="11">
    <location>
        <position position="48"/>
    </location>
    <ligand>
        <name>NADP(+)</name>
        <dbReference type="ChEBI" id="CHEBI:58349"/>
    </ligand>
</feature>
<name>A0A9D2DB22_9FIRM</name>
<feature type="binding site" evidence="11">
    <location>
        <position position="54"/>
    </location>
    <ligand>
        <name>NADP(+)</name>
        <dbReference type="ChEBI" id="CHEBI:58349"/>
    </ligand>
</feature>
<evidence type="ECO:0000256" key="1">
    <source>
        <dbReference type="ARBA" id="ARBA00005044"/>
    </source>
</evidence>
<dbReference type="PROSITE" id="PS00789">
    <property type="entry name" value="CHORISMATE_SYNTHASE_3"/>
    <property type="match status" value="1"/>
</dbReference>
<evidence type="ECO:0000256" key="8">
    <source>
        <dbReference type="ARBA" id="ARBA00022857"/>
    </source>
</evidence>
<evidence type="ECO:0000256" key="11">
    <source>
        <dbReference type="HAMAP-Rule" id="MF_00300"/>
    </source>
</evidence>
<dbReference type="PANTHER" id="PTHR21085:SF0">
    <property type="entry name" value="CHORISMATE SYNTHASE"/>
    <property type="match status" value="1"/>
</dbReference>